<dbReference type="EMBL" id="CP025491">
    <property type="protein sequence ID" value="AUH73295.1"/>
    <property type="molecule type" value="Genomic_DNA"/>
</dbReference>
<dbReference type="RefSeq" id="WP_101900829.1">
    <property type="nucleotide sequence ID" value="NZ_CP025491.2"/>
</dbReference>
<reference evidence="1 2" key="1">
    <citation type="submission" date="2017-12" db="EMBL/GenBank/DDBJ databases">
        <title>Legionella sainthelensi LA01-117, whole genome sequence of a clinical isolate from New Zealand.</title>
        <authorList>
            <person name="Cree S.L."/>
            <person name="Slow S."/>
            <person name="Kennedy M.A."/>
            <person name="Murdoch D.R."/>
            <person name="Biggs P.J."/>
            <person name="Anderson T."/>
        </authorList>
    </citation>
    <scope>NUCLEOTIDE SEQUENCE [LARGE SCALE GENOMIC DNA]</scope>
    <source>
        <strain evidence="1 2">LA01-117</strain>
    </source>
</reference>
<evidence type="ECO:0000313" key="2">
    <source>
        <dbReference type="Proteomes" id="UP000234343"/>
    </source>
</evidence>
<dbReference type="Pfam" id="PF05494">
    <property type="entry name" value="MlaC"/>
    <property type="match status" value="1"/>
</dbReference>
<dbReference type="PIRSF" id="PIRSF004649">
    <property type="entry name" value="MlaC"/>
    <property type="match status" value="1"/>
</dbReference>
<proteinExistence type="predicted"/>
<dbReference type="Gene3D" id="3.10.450.710">
    <property type="entry name" value="Tgt2/MlaC"/>
    <property type="match status" value="1"/>
</dbReference>
<organism evidence="1 2">
    <name type="scientific">Legionella sainthelensi</name>
    <dbReference type="NCBI Taxonomy" id="28087"/>
    <lineage>
        <taxon>Bacteria</taxon>
        <taxon>Pseudomonadati</taxon>
        <taxon>Pseudomonadota</taxon>
        <taxon>Gammaproteobacteria</taxon>
        <taxon>Legionellales</taxon>
        <taxon>Legionellaceae</taxon>
        <taxon>Legionella</taxon>
    </lineage>
</organism>
<name>A0A2H5FP06_9GAMM</name>
<dbReference type="AlphaFoldDB" id="A0A2H5FP06"/>
<dbReference type="PANTHER" id="PTHR36573:SF1">
    <property type="entry name" value="INTERMEMBRANE PHOSPHOLIPID TRANSPORT SYSTEM BINDING PROTEIN MLAC"/>
    <property type="match status" value="1"/>
</dbReference>
<dbReference type="KEGG" id="lsh:CAB17_15480"/>
<dbReference type="InterPro" id="IPR042245">
    <property type="entry name" value="Tgt2/MlaC_sf"/>
</dbReference>
<dbReference type="Proteomes" id="UP000234343">
    <property type="component" value="Chromosome"/>
</dbReference>
<keyword evidence="2" id="KW-1185">Reference proteome</keyword>
<accession>A0A2H5FP06</accession>
<evidence type="ECO:0000313" key="1">
    <source>
        <dbReference type="EMBL" id="AUH73295.1"/>
    </source>
</evidence>
<dbReference type="PANTHER" id="PTHR36573">
    <property type="entry name" value="INTERMEMBRANE PHOSPHOLIPID TRANSPORT SYSTEM BINDING PROTEIN MLAC"/>
    <property type="match status" value="1"/>
</dbReference>
<protein>
    <submittedName>
        <fullName evidence="1">Signal peptidase</fullName>
    </submittedName>
</protein>
<dbReference type="InterPro" id="IPR008869">
    <property type="entry name" value="MlaC/ttg2D"/>
</dbReference>
<gene>
    <name evidence="1" type="ORF">CAB17_15480</name>
</gene>
<sequence length="203" mass="22669">MRIIKTILFVIGLVVSPVMSAAQNSPIPMLEETANNIIATLKENKSSLKSNPNIIYKAVETHLLPIVDVVGMSRSVLGRQAWTKATNAQRAQFSKAFTRLVIRTYSSPLAQYADESVQFLPLRGSLNSRFIRVNSIIVRTEGQNIPLSYSLVDKNGQWKIYDISVEGVSLLQSFRSQFAQALQNSSIDDVIQLMEKKQLKRAS</sequence>